<dbReference type="PROSITE" id="PS51257">
    <property type="entry name" value="PROKAR_LIPOPROTEIN"/>
    <property type="match status" value="1"/>
</dbReference>
<reference evidence="8" key="1">
    <citation type="journal article" date="2014" name="Int. J. Syst. Evol. Microbiol.">
        <title>Complete genome sequence of Corynebacterium casei LMG S-19264T (=DSM 44701T), isolated from a smear-ripened cheese.</title>
        <authorList>
            <consortium name="US DOE Joint Genome Institute (JGI-PGF)"/>
            <person name="Walter F."/>
            <person name="Albersmeier A."/>
            <person name="Kalinowski J."/>
            <person name="Ruckert C."/>
        </authorList>
    </citation>
    <scope>NUCLEOTIDE SEQUENCE</scope>
    <source>
        <strain evidence="8">CGMCC 1.12195</strain>
    </source>
</reference>
<reference evidence="8" key="2">
    <citation type="submission" date="2020-09" db="EMBL/GenBank/DDBJ databases">
        <authorList>
            <person name="Sun Q."/>
            <person name="Zhou Y."/>
        </authorList>
    </citation>
    <scope>NUCLEOTIDE SEQUENCE</scope>
    <source>
        <strain evidence="8">CGMCC 1.12195</strain>
    </source>
</reference>
<evidence type="ECO:0000259" key="7">
    <source>
        <dbReference type="Pfam" id="PF07980"/>
    </source>
</evidence>
<comment type="subcellular location">
    <subcellularLocation>
        <location evidence="1">Cell outer membrane</location>
    </subcellularLocation>
</comment>
<dbReference type="EMBL" id="BMER01000004">
    <property type="protein sequence ID" value="GGG97066.1"/>
    <property type="molecule type" value="Genomic_DNA"/>
</dbReference>
<dbReference type="Gene3D" id="1.25.40.390">
    <property type="match status" value="1"/>
</dbReference>
<evidence type="ECO:0000313" key="9">
    <source>
        <dbReference type="Proteomes" id="UP000660862"/>
    </source>
</evidence>
<evidence type="ECO:0000256" key="6">
    <source>
        <dbReference type="SAM" id="Coils"/>
    </source>
</evidence>
<evidence type="ECO:0000256" key="1">
    <source>
        <dbReference type="ARBA" id="ARBA00004442"/>
    </source>
</evidence>
<dbReference type="Pfam" id="PF07980">
    <property type="entry name" value="SusD_RagB"/>
    <property type="match status" value="1"/>
</dbReference>
<evidence type="ECO:0000256" key="5">
    <source>
        <dbReference type="ARBA" id="ARBA00023237"/>
    </source>
</evidence>
<gene>
    <name evidence="8" type="ORF">GCM10007415_35460</name>
</gene>
<proteinExistence type="inferred from homology"/>
<dbReference type="SUPFAM" id="SSF48452">
    <property type="entry name" value="TPR-like"/>
    <property type="match status" value="1"/>
</dbReference>
<keyword evidence="3" id="KW-0732">Signal</keyword>
<organism evidence="8 9">
    <name type="scientific">Parapedobacter pyrenivorans</name>
    <dbReference type="NCBI Taxonomy" id="1305674"/>
    <lineage>
        <taxon>Bacteria</taxon>
        <taxon>Pseudomonadati</taxon>
        <taxon>Bacteroidota</taxon>
        <taxon>Sphingobacteriia</taxon>
        <taxon>Sphingobacteriales</taxon>
        <taxon>Sphingobacteriaceae</taxon>
        <taxon>Parapedobacter</taxon>
    </lineage>
</organism>
<dbReference type="GO" id="GO:0009279">
    <property type="term" value="C:cell outer membrane"/>
    <property type="evidence" value="ECO:0007669"/>
    <property type="project" value="UniProtKB-SubCell"/>
</dbReference>
<name>A0A917MCZ4_9SPHI</name>
<comment type="caution">
    <text evidence="8">The sequence shown here is derived from an EMBL/GenBank/DDBJ whole genome shotgun (WGS) entry which is preliminary data.</text>
</comment>
<dbReference type="InterPro" id="IPR012944">
    <property type="entry name" value="SusD_RagB_dom"/>
</dbReference>
<evidence type="ECO:0000256" key="3">
    <source>
        <dbReference type="ARBA" id="ARBA00022729"/>
    </source>
</evidence>
<feature type="domain" description="RagB/SusD" evidence="7">
    <location>
        <begin position="281"/>
        <end position="572"/>
    </location>
</feature>
<dbReference type="AlphaFoldDB" id="A0A917MCZ4"/>
<comment type="similarity">
    <text evidence="2">Belongs to the SusD family.</text>
</comment>
<feature type="coiled-coil region" evidence="6">
    <location>
        <begin position="431"/>
        <end position="462"/>
    </location>
</feature>
<keyword evidence="6" id="KW-0175">Coiled coil</keyword>
<accession>A0A917MCZ4</accession>
<dbReference type="InterPro" id="IPR011990">
    <property type="entry name" value="TPR-like_helical_dom_sf"/>
</dbReference>
<evidence type="ECO:0000313" key="8">
    <source>
        <dbReference type="EMBL" id="GGG97066.1"/>
    </source>
</evidence>
<keyword evidence="9" id="KW-1185">Reference proteome</keyword>
<protein>
    <submittedName>
        <fullName evidence="8">Glycan metabolism protein RagB</fullName>
    </submittedName>
</protein>
<evidence type="ECO:0000256" key="4">
    <source>
        <dbReference type="ARBA" id="ARBA00023136"/>
    </source>
</evidence>
<dbReference type="RefSeq" id="WP_188507422.1">
    <property type="nucleotide sequence ID" value="NZ_BMER01000004.1"/>
</dbReference>
<evidence type="ECO:0000256" key="2">
    <source>
        <dbReference type="ARBA" id="ARBA00006275"/>
    </source>
</evidence>
<dbReference type="Proteomes" id="UP000660862">
    <property type="component" value="Unassembled WGS sequence"/>
</dbReference>
<sequence length="572" mass="65545">MKALNLFGLGLILVLSGACESMLDTKPQGVVADEDLNEPEQVEKMINAAYSFVGQNHFNKQMGMPYEEGTVRGGEAYKGGSGTNDNAERNRWETFTYMQPTNVGDLDNLWWVHYVAVGRVHDALRRVKNLTAEQYPLREQRIAELRFLRGHIYMYMKQCFKFFPYIDEDTPQDMYDKVSNDALSDQELWGKLIEDFRFAAGVLPDVQAEVGRPTGFAAKAYLAKTLIFAAYEQDDNHNVININREKLTEVAALCKDIIDNSGKRLAPDFAENFLCEYENGTESIWAIQYTTDTQTGRLNSWLVSPVNSDYGCCGFLQPSVNMMNRYKTVNGVPDFENFNSGILLDNKAAFAATPMDPRLMHTAAVPGMPWKYEPSYIMGENWVRTPEVYGYSMSQKLLVSPTSDCFKKTNPFMGAGLNWDVLRLDEVMLWRAEALIQLEQEMDEALRLINEIRERAANSTDRLKFADGTPTGRFDVQPYRPGQNCPAWTKEFALQALRWERHLEFATEGKWFFDLVRWGIAAEQLNAYFAVEKTRRSYLRDANFTKNRDEYFPIPEVQISYVKGLYKQNAGW</sequence>
<keyword evidence="5" id="KW-0998">Cell outer membrane</keyword>
<keyword evidence="4" id="KW-0472">Membrane</keyword>